<keyword evidence="10" id="KW-1185">Reference proteome</keyword>
<proteinExistence type="inferred from homology"/>
<comment type="caution">
    <text evidence="9">The sequence shown here is derived from an EMBL/GenBank/DDBJ whole genome shotgun (WGS) entry which is preliminary data.</text>
</comment>
<dbReference type="GO" id="GO:0031625">
    <property type="term" value="F:ubiquitin protein ligase binding"/>
    <property type="evidence" value="ECO:0007669"/>
    <property type="project" value="TreeGrafter"/>
</dbReference>
<dbReference type="OrthoDB" id="10251089at2759"/>
<reference evidence="9 10" key="1">
    <citation type="submission" date="2017-12" db="EMBL/GenBank/DDBJ databases">
        <title>Genome Sequence of a Multidrug-Resistant Candida haemulonii Isolate from a Patient with Chronic Leg Ulcers in Israel.</title>
        <authorList>
            <person name="Chow N.A."/>
            <person name="Gade L."/>
            <person name="Batra D."/>
            <person name="Rowe L.A."/>
            <person name="Ben-Ami R."/>
            <person name="Loparev V.N."/>
            <person name="Litvintseva A.P."/>
        </authorList>
    </citation>
    <scope>NUCLEOTIDE SEQUENCE [LARGE SCALE GENOMIC DNA]</scope>
    <source>
        <strain evidence="9 10">B11899</strain>
    </source>
</reference>
<sequence>MIIRFRTKDGMLRVKAEPSDPFSKPLTEVVAKFSIQDPKSIFVSDKPNDKGKSAAELAEQSVGELKLKNGDMLFVSYESATSEAPTAQTGSVPIDRHQTVAVRDTTPAPKESVKQHPVDDLLDKSEGLIKRPKSSFCSHGDKGMCEYCSPLPPWDKNYLKEQGIKHKSFHAYLKEMNEQQNNKSKASSYIAPLQDLNYAINLHCPGGHAPYPGGICSKCQPAPITLQQQPFRMVDHVEFSDHSLLNTFIDVWRQSGVQRYGVLYGRYEPFEKVPLGIKAVVEAIYEPPQSGEFDGITLLDWHNEKDVDEVASALGLQKVGVVFTDLTDSGRRDGTVLCKRHKESYFLSCLEVLMAAKNQVAHPNYSKYSETNDFSSKFVTCVITGNHNGEIEPHSYQVSRSAEGLIKADIISASTHPNMLCINKTQGSRYVPDVFYSKINEYGLEVKENAKPAFPVEFLLVTLSDSFPLEPKPMFKLDFVVENRDFLGELQDLKAVQRQIQSGDGDGSQLVDFHFLVYLRKMGILSDDELKCLYRYAKDKNYDEYLQLVQSGGWMTLLTVLEQSTH</sequence>
<dbReference type="InterPro" id="IPR029071">
    <property type="entry name" value="Ubiquitin-like_domsf"/>
</dbReference>
<organism evidence="9 10">
    <name type="scientific">Candidozyma haemuli</name>
    <dbReference type="NCBI Taxonomy" id="45357"/>
    <lineage>
        <taxon>Eukaryota</taxon>
        <taxon>Fungi</taxon>
        <taxon>Dikarya</taxon>
        <taxon>Ascomycota</taxon>
        <taxon>Saccharomycotina</taxon>
        <taxon>Pichiomycetes</taxon>
        <taxon>Metschnikowiaceae</taxon>
        <taxon>Candidozyma</taxon>
    </lineage>
</organism>
<evidence type="ECO:0000256" key="5">
    <source>
        <dbReference type="ARBA" id="ARBA00022816"/>
    </source>
</evidence>
<evidence type="ECO:0000256" key="7">
    <source>
        <dbReference type="ARBA" id="ARBA00024703"/>
    </source>
</evidence>
<dbReference type="InterPro" id="IPR007716">
    <property type="entry name" value="NPL4_Zn-bd_put"/>
</dbReference>
<keyword evidence="6" id="KW-0653">Protein transport</keyword>
<dbReference type="Gene3D" id="3.10.20.90">
    <property type="entry name" value="Phosphatidylinositol 3-kinase Catalytic Subunit, Chain A, domain 1"/>
    <property type="match status" value="1"/>
</dbReference>
<dbReference type="GeneID" id="37007230"/>
<dbReference type="GO" id="GO:0043130">
    <property type="term" value="F:ubiquitin binding"/>
    <property type="evidence" value="ECO:0007669"/>
    <property type="project" value="TreeGrafter"/>
</dbReference>
<protein>
    <recommendedName>
        <fullName evidence="4">Nuclear protein localization protein 4</fullName>
    </recommendedName>
</protein>
<dbReference type="RefSeq" id="XP_025341059.1">
    <property type="nucleotide sequence ID" value="XM_025485594.1"/>
</dbReference>
<keyword evidence="5" id="KW-0509">mRNA transport</keyword>
<dbReference type="PANTHER" id="PTHR12710:SF0">
    <property type="entry name" value="NUCLEAR PROTEIN LOCALIZATION PROTEIN 4 HOMOLOG"/>
    <property type="match status" value="1"/>
</dbReference>
<dbReference type="InterPro" id="IPR037518">
    <property type="entry name" value="MPN"/>
</dbReference>
<dbReference type="SUPFAM" id="SSF54236">
    <property type="entry name" value="Ubiquitin-like"/>
    <property type="match status" value="1"/>
</dbReference>
<evidence type="ECO:0000259" key="8">
    <source>
        <dbReference type="PROSITE" id="PS50249"/>
    </source>
</evidence>
<dbReference type="Proteomes" id="UP000244309">
    <property type="component" value="Unassembled WGS sequence"/>
</dbReference>
<evidence type="ECO:0000256" key="3">
    <source>
        <dbReference type="ARBA" id="ARBA00011025"/>
    </source>
</evidence>
<evidence type="ECO:0000256" key="6">
    <source>
        <dbReference type="ARBA" id="ARBA00023010"/>
    </source>
</evidence>
<dbReference type="VEuPathDB" id="FungiDB:CXQ85_001899"/>
<accession>A0A2V1AQG5</accession>
<keyword evidence="6" id="KW-0811">Translocation</keyword>
<dbReference type="GO" id="GO:0048471">
    <property type="term" value="C:perinuclear region of cytoplasm"/>
    <property type="evidence" value="ECO:0007669"/>
    <property type="project" value="UniProtKB-SubCell"/>
</dbReference>
<dbReference type="InterPro" id="IPR024682">
    <property type="entry name" value="Npl4_Ub-like_dom"/>
</dbReference>
<dbReference type="EMBL" id="PKFO01000003">
    <property type="protein sequence ID" value="PVH20119.1"/>
    <property type="molecule type" value="Genomic_DNA"/>
</dbReference>
<dbReference type="Pfam" id="PF05021">
    <property type="entry name" value="NPL4"/>
    <property type="match status" value="1"/>
</dbReference>
<evidence type="ECO:0000256" key="4">
    <source>
        <dbReference type="ARBA" id="ARBA00019709"/>
    </source>
</evidence>
<comment type="subcellular location">
    <subcellularLocation>
        <location evidence="2">Cytoplasm</location>
        <location evidence="2">Perinuclear region</location>
    </subcellularLocation>
    <subcellularLocation>
        <location evidence="1">Nucleus membrane</location>
        <topology evidence="1">Peripheral membrane protein</topology>
        <orientation evidence="1">Cytoplasmic side</orientation>
    </subcellularLocation>
</comment>
<comment type="function">
    <text evidence="7">Involved in the import of nuclear-targeted proteins into the nucleus and the export of poly(A) RNA out of the nucleus. Has a role in the endoplasmic reticulum-associated degradation (ERAD) pathway.</text>
</comment>
<dbReference type="CDD" id="cd08061">
    <property type="entry name" value="MPN_NPL4"/>
    <property type="match status" value="1"/>
</dbReference>
<comment type="similarity">
    <text evidence="3">Belongs to the NPL4 family.</text>
</comment>
<dbReference type="STRING" id="45357.A0A2V1AQG5"/>
<dbReference type="GO" id="GO:0006511">
    <property type="term" value="P:ubiquitin-dependent protein catabolic process"/>
    <property type="evidence" value="ECO:0007669"/>
    <property type="project" value="InterPro"/>
</dbReference>
<dbReference type="PIRSF" id="PIRSF010052">
    <property type="entry name" value="Polyub_prc_Npl4"/>
    <property type="match status" value="1"/>
</dbReference>
<dbReference type="GO" id="GO:0015031">
    <property type="term" value="P:protein transport"/>
    <property type="evidence" value="ECO:0007669"/>
    <property type="project" value="UniProtKB-KW"/>
</dbReference>
<dbReference type="PROSITE" id="PS50249">
    <property type="entry name" value="MPN"/>
    <property type="match status" value="1"/>
</dbReference>
<evidence type="ECO:0000256" key="2">
    <source>
        <dbReference type="ARBA" id="ARBA00004556"/>
    </source>
</evidence>
<keyword evidence="5" id="KW-0813">Transport</keyword>
<feature type="domain" description="MPN" evidence="8">
    <location>
        <begin position="237"/>
        <end position="374"/>
    </location>
</feature>
<dbReference type="Pfam" id="PF11543">
    <property type="entry name" value="UN_NPL4"/>
    <property type="match status" value="1"/>
</dbReference>
<dbReference type="GO" id="GO:0031965">
    <property type="term" value="C:nuclear membrane"/>
    <property type="evidence" value="ECO:0007669"/>
    <property type="project" value="UniProtKB-SubCell"/>
</dbReference>
<dbReference type="AlphaFoldDB" id="A0A2V1AQG5"/>
<name>A0A2V1AQG5_9ASCO</name>
<dbReference type="Pfam" id="PF05020">
    <property type="entry name" value="zf-NPL4"/>
    <property type="match status" value="1"/>
</dbReference>
<gene>
    <name evidence="9" type="ORF">CXQ85_001899</name>
</gene>
<dbReference type="InterPro" id="IPR007717">
    <property type="entry name" value="NPL4_C"/>
</dbReference>
<evidence type="ECO:0000313" key="10">
    <source>
        <dbReference type="Proteomes" id="UP000244309"/>
    </source>
</evidence>
<dbReference type="InterPro" id="IPR016563">
    <property type="entry name" value="Npl4"/>
</dbReference>
<dbReference type="GO" id="GO:0051028">
    <property type="term" value="P:mRNA transport"/>
    <property type="evidence" value="ECO:0007669"/>
    <property type="project" value="UniProtKB-KW"/>
</dbReference>
<evidence type="ECO:0000313" key="9">
    <source>
        <dbReference type="EMBL" id="PVH20119.1"/>
    </source>
</evidence>
<dbReference type="PANTHER" id="PTHR12710">
    <property type="entry name" value="NUCLEAR PROTEIN LOCALIZATION 4"/>
    <property type="match status" value="1"/>
</dbReference>
<evidence type="ECO:0000256" key="1">
    <source>
        <dbReference type="ARBA" id="ARBA00004335"/>
    </source>
</evidence>